<keyword evidence="2 5" id="KW-0813">Transport</keyword>
<dbReference type="GO" id="GO:0046961">
    <property type="term" value="F:proton-transporting ATPase activity, rotational mechanism"/>
    <property type="evidence" value="ECO:0007669"/>
    <property type="project" value="InterPro"/>
</dbReference>
<evidence type="ECO:0000256" key="4">
    <source>
        <dbReference type="ARBA" id="ARBA00023065"/>
    </source>
</evidence>
<comment type="function">
    <text evidence="5">Subunit of the V1 complex of vacuolar(H+)-ATPase (V-ATPase), a multisubunit enzyme composed of a peripheral complex (V1) that hydrolyzes ATP and a membrane integral complex (V0) that translocates protons. V-ATPase is responsible for acidifying and maintaining the pH of intracellular compartments and in some cell types, is targeted to the plasma membrane, where it is responsible for acidifying the extracellular environment. Subunit C is necessary for the assembly of the catalytic sector of the enzyme and is likely to have a specific function in its catalytic activity.</text>
</comment>
<dbReference type="EMBL" id="AMZH03016797">
    <property type="protein sequence ID" value="RRT43959.1"/>
    <property type="molecule type" value="Genomic_DNA"/>
</dbReference>
<name>A0A426XWS1_ENSVE</name>
<dbReference type="PANTHER" id="PTHR10137">
    <property type="entry name" value="V-TYPE PROTON ATPASE SUBUNIT C"/>
    <property type="match status" value="1"/>
</dbReference>
<comment type="subunit">
    <text evidence="5">V-ATPase is a heteromultimeric enzyme composed of a peripheral catalytic V1 complex (components A to H) attached to an integral membrane V0 proton pore complex.</text>
</comment>
<dbReference type="Gene3D" id="3.30.70.100">
    <property type="match status" value="1"/>
</dbReference>
<dbReference type="InterPro" id="IPR004907">
    <property type="entry name" value="ATPase_V1-cplx_csu"/>
</dbReference>
<keyword evidence="3 5" id="KW-0375">Hydrogen ion transport</keyword>
<dbReference type="GO" id="GO:0000221">
    <property type="term" value="C:vacuolar proton-transporting V-type ATPase, V1 domain"/>
    <property type="evidence" value="ECO:0007669"/>
    <property type="project" value="TreeGrafter"/>
</dbReference>
<accession>A0A426XWS1</accession>
<comment type="similarity">
    <text evidence="1 5">Belongs to the V-ATPase C subunit family.</text>
</comment>
<protein>
    <recommendedName>
        <fullName evidence="5">V-type proton ATPase subunit C</fullName>
    </recommendedName>
</protein>
<evidence type="ECO:0000256" key="1">
    <source>
        <dbReference type="ARBA" id="ARBA00006138"/>
    </source>
</evidence>
<dbReference type="AlphaFoldDB" id="A0A426XWS1"/>
<evidence type="ECO:0000256" key="5">
    <source>
        <dbReference type="RuleBase" id="RU364010"/>
    </source>
</evidence>
<gene>
    <name evidence="6" type="ORF">B296_00056080</name>
</gene>
<evidence type="ECO:0000313" key="6">
    <source>
        <dbReference type="EMBL" id="RRT43959.1"/>
    </source>
</evidence>
<comment type="caution">
    <text evidence="6">The sequence shown here is derived from an EMBL/GenBank/DDBJ whole genome shotgun (WGS) entry which is preliminary data.</text>
</comment>
<dbReference type="CDD" id="cd14785">
    <property type="entry name" value="V-ATPase_C"/>
    <property type="match status" value="1"/>
</dbReference>
<dbReference type="InterPro" id="IPR036132">
    <property type="entry name" value="Vac_ATP_synth_c_sf"/>
</dbReference>
<dbReference type="PANTHER" id="PTHR10137:SF0">
    <property type="entry name" value="V-TYPE PROTON ATPASE SUBUNIT C"/>
    <property type="match status" value="1"/>
</dbReference>
<organism evidence="6 7">
    <name type="scientific">Ensete ventricosum</name>
    <name type="common">Abyssinian banana</name>
    <name type="synonym">Musa ensete</name>
    <dbReference type="NCBI Taxonomy" id="4639"/>
    <lineage>
        <taxon>Eukaryota</taxon>
        <taxon>Viridiplantae</taxon>
        <taxon>Streptophyta</taxon>
        <taxon>Embryophyta</taxon>
        <taxon>Tracheophyta</taxon>
        <taxon>Spermatophyta</taxon>
        <taxon>Magnoliopsida</taxon>
        <taxon>Liliopsida</taxon>
        <taxon>Zingiberales</taxon>
        <taxon>Musaceae</taxon>
        <taxon>Ensete</taxon>
    </lineage>
</organism>
<keyword evidence="4 5" id="KW-0406">Ion transport</keyword>
<dbReference type="Proteomes" id="UP000287651">
    <property type="component" value="Unassembled WGS sequence"/>
</dbReference>
<proteinExistence type="inferred from homology"/>
<sequence>MNAVRCGAVRGGNVFVLVSVVFVSERGRARAIAGDRLLLGLLLPLCEESSSILLRIAASMATRYWIVSLPVPTSASSRWNRLRESISKNSFDTLLYRVMHRKASQFNTPDLRVGTLDSLLSLSDDLVKVIIRSRQGILRLDFAMALILLDSDAQSNAFIEGVTHKIRRQIEELEKASGVDVGALTVDGVPVDSYLTRLVRVAEYSNIRSQLNAINRKQSGSLAVRDLSNLVNPEDIVASEHLVTLLAIVPKYSQKDWLSSYETLTTFVVKYSSILCFHSLSLD</sequence>
<reference evidence="6 7" key="1">
    <citation type="journal article" date="2014" name="Agronomy (Basel)">
        <title>A Draft Genome Sequence for Ensete ventricosum, the Drought-Tolerant Tree Against Hunger.</title>
        <authorList>
            <person name="Harrison J."/>
            <person name="Moore K.A."/>
            <person name="Paszkiewicz K."/>
            <person name="Jones T."/>
            <person name="Grant M."/>
            <person name="Ambacheew D."/>
            <person name="Muzemil S."/>
            <person name="Studholme D.J."/>
        </authorList>
    </citation>
    <scope>NUCLEOTIDE SEQUENCE [LARGE SCALE GENOMIC DNA]</scope>
</reference>
<evidence type="ECO:0000256" key="3">
    <source>
        <dbReference type="ARBA" id="ARBA00022781"/>
    </source>
</evidence>
<dbReference type="Pfam" id="PF03223">
    <property type="entry name" value="V-ATPase_C"/>
    <property type="match status" value="2"/>
</dbReference>
<evidence type="ECO:0000313" key="7">
    <source>
        <dbReference type="Proteomes" id="UP000287651"/>
    </source>
</evidence>
<dbReference type="SUPFAM" id="SSF118203">
    <property type="entry name" value="Vacuolar ATP synthase subunit C"/>
    <property type="match status" value="2"/>
</dbReference>
<evidence type="ECO:0000256" key="2">
    <source>
        <dbReference type="ARBA" id="ARBA00022448"/>
    </source>
</evidence>
<dbReference type="Gene3D" id="1.20.1460.10">
    <property type="entry name" value="subunit c (vma5p) of the yeast v-atpase, domain 2"/>
    <property type="match status" value="1"/>
</dbReference>